<dbReference type="EMBL" id="CADCTQ010000609">
    <property type="protein sequence ID" value="CAA9328469.1"/>
    <property type="molecule type" value="Genomic_DNA"/>
</dbReference>
<accession>A0A6J4LCI4</accession>
<proteinExistence type="predicted"/>
<dbReference type="AlphaFoldDB" id="A0A6J4LCI4"/>
<reference evidence="1" key="1">
    <citation type="submission" date="2020-02" db="EMBL/GenBank/DDBJ databases">
        <authorList>
            <person name="Meier V. D."/>
        </authorList>
    </citation>
    <scope>NUCLEOTIDE SEQUENCE</scope>
    <source>
        <strain evidence="1">AVDCRST_MAG56</strain>
    </source>
</reference>
<evidence type="ECO:0000313" key="1">
    <source>
        <dbReference type="EMBL" id="CAA9328469.1"/>
    </source>
</evidence>
<sequence>MRTRKPSISVRLALIAERYRAIVEKTENCYLTMQEIAALSVSGYTLEEARGKLQSVLNALRHKQKLPGEVTLRLAGPGRPSGPAPDSFS</sequence>
<gene>
    <name evidence="1" type="ORF">AVDCRST_MAG56-7287</name>
</gene>
<organism evidence="1">
    <name type="scientific">uncultured Cytophagales bacterium</name>
    <dbReference type="NCBI Taxonomy" id="158755"/>
    <lineage>
        <taxon>Bacteria</taxon>
        <taxon>Pseudomonadati</taxon>
        <taxon>Bacteroidota</taxon>
        <taxon>Sphingobacteriia</taxon>
        <taxon>Sphingobacteriales</taxon>
        <taxon>environmental samples</taxon>
    </lineage>
</organism>
<protein>
    <submittedName>
        <fullName evidence="1">Uncharacterized protein</fullName>
    </submittedName>
</protein>
<name>A0A6J4LCI4_9SPHI</name>